<evidence type="ECO:0000313" key="2">
    <source>
        <dbReference type="Proteomes" id="UP000249748"/>
    </source>
</evidence>
<evidence type="ECO:0000313" key="1">
    <source>
        <dbReference type="EMBL" id="RAK89304.1"/>
    </source>
</evidence>
<organism evidence="1 2">
    <name type="scientific">Aspergillus costaricaensis CBS 115574</name>
    <dbReference type="NCBI Taxonomy" id="1448317"/>
    <lineage>
        <taxon>Eukaryota</taxon>
        <taxon>Fungi</taxon>
        <taxon>Dikarya</taxon>
        <taxon>Ascomycota</taxon>
        <taxon>Pezizomycotina</taxon>
        <taxon>Eurotiomycetes</taxon>
        <taxon>Eurotiomycetidae</taxon>
        <taxon>Eurotiales</taxon>
        <taxon>Aspergillaceae</taxon>
        <taxon>Aspergillus</taxon>
        <taxon>Aspergillus subgen. Circumdati</taxon>
    </lineage>
</organism>
<keyword evidence="2" id="KW-1185">Reference proteome</keyword>
<protein>
    <submittedName>
        <fullName evidence="1">Di-copper centre-containing protein</fullName>
    </submittedName>
</protein>
<dbReference type="EMBL" id="KZ824548">
    <property type="protein sequence ID" value="RAK89304.1"/>
    <property type="molecule type" value="Genomic_DNA"/>
</dbReference>
<name>A0ACD1IG11_9EURO</name>
<proteinExistence type="predicted"/>
<gene>
    <name evidence="1" type="ORF">BO79DRAFT_228110</name>
</gene>
<dbReference type="Proteomes" id="UP000249748">
    <property type="component" value="Unassembled WGS sequence"/>
</dbReference>
<reference evidence="1" key="1">
    <citation type="submission" date="2018-02" db="EMBL/GenBank/DDBJ databases">
        <title>The genomes of Aspergillus section Nigri reveals drivers in fungal speciation.</title>
        <authorList>
            <consortium name="DOE Joint Genome Institute"/>
            <person name="Vesth T.C."/>
            <person name="Nybo J."/>
            <person name="Theobald S."/>
            <person name="Brandl J."/>
            <person name="Frisvad J.C."/>
            <person name="Nielsen K.F."/>
            <person name="Lyhne E.K."/>
            <person name="Kogle M.E."/>
            <person name="Kuo A."/>
            <person name="Riley R."/>
            <person name="Clum A."/>
            <person name="Nolan M."/>
            <person name="Lipzen A."/>
            <person name="Salamov A."/>
            <person name="Henrissat B."/>
            <person name="Wiebenga A."/>
            <person name="De vries R.P."/>
            <person name="Grigoriev I.V."/>
            <person name="Mortensen U.H."/>
            <person name="Andersen M.R."/>
            <person name="Baker S.E."/>
        </authorList>
    </citation>
    <scope>NUCLEOTIDE SEQUENCE</scope>
    <source>
        <strain evidence="1">CBS 115574</strain>
    </source>
</reference>
<accession>A0ACD1IG11</accession>
<sequence>MRSSWIHLAFAAVVAARGFSSNCTNPAVRIEWSSLDSSEQIAYLDAERCLWDLSAETHLSNVTNRYIDLVAVHQSLTDYFHGDGVFLPWHRYYVHTHATLLRKHCNYTGPIPYVKTTRFLCRWWDERKDSGAFSNASMFSPSTFSSVSGTPYNGIITDQKQSHYVCVTDGARLPLFYFANTTLHIGFGMEETNHCLSRDVNENQSNTTSDHYAEMCNSYGNYIDMFKCAFQYPHGGVGGVMGDVSGSPGDFVFFLHHGFNDRNWLYQLSGYTTESEPSTGWVDVTLDYNLTSYEVIPDATIEQVMDTKGGYLCYTYDY</sequence>